<name>A0AB73Z8X0_PHOVU</name>
<comment type="caution">
    <text evidence="1">The sequence shown here is derived from an EMBL/GenBank/DDBJ whole genome shotgun (WGS) entry which is preliminary data.</text>
</comment>
<dbReference type="RefSeq" id="WP_118356337.1">
    <property type="nucleotide sequence ID" value="NZ_CAXSLB010000001.1"/>
</dbReference>
<evidence type="ECO:0000313" key="2">
    <source>
        <dbReference type="Proteomes" id="UP000286392"/>
    </source>
</evidence>
<dbReference type="EMBL" id="QROB01000009">
    <property type="protein sequence ID" value="RHK88545.1"/>
    <property type="molecule type" value="Genomic_DNA"/>
</dbReference>
<organism evidence="1 2">
    <name type="scientific">Phocaeicola vulgatus</name>
    <name type="common">Bacteroides vulgatus</name>
    <dbReference type="NCBI Taxonomy" id="821"/>
    <lineage>
        <taxon>Bacteria</taxon>
        <taxon>Pseudomonadati</taxon>
        <taxon>Bacteroidota</taxon>
        <taxon>Bacteroidia</taxon>
        <taxon>Bacteroidales</taxon>
        <taxon>Bacteroidaceae</taxon>
        <taxon>Phocaeicola</taxon>
    </lineage>
</organism>
<sequence>MKQKTKVFQLRLTPEEAQLLKEKSGSFHSVSHYILSAVQEFSNVDVKERIELIRELGEFYRKNQNELSWAGGNLNQVVKRANELAVAGLLAPSYIHEIVLPTIRETQETINRIKRDLELITLKCIKTKMPK</sequence>
<gene>
    <name evidence="1" type="ORF">DW043_08190</name>
</gene>
<evidence type="ECO:0000313" key="1">
    <source>
        <dbReference type="EMBL" id="RHK88545.1"/>
    </source>
</evidence>
<accession>A0AB73Z8X0</accession>
<dbReference type="Proteomes" id="UP000286392">
    <property type="component" value="Unassembled WGS sequence"/>
</dbReference>
<reference evidence="1 2" key="1">
    <citation type="submission" date="2018-08" db="EMBL/GenBank/DDBJ databases">
        <title>A genome reference for cultivated species of the human gut microbiota.</title>
        <authorList>
            <person name="Zou Y."/>
            <person name="Xue W."/>
            <person name="Luo G."/>
        </authorList>
    </citation>
    <scope>NUCLEOTIDE SEQUENCE [LARGE SCALE GENOMIC DNA]</scope>
    <source>
        <strain evidence="1 2">AF39-8AT</strain>
    </source>
</reference>
<proteinExistence type="predicted"/>
<dbReference type="AlphaFoldDB" id="A0AB73Z8X0"/>
<protein>
    <recommendedName>
        <fullName evidence="3">Plasmid mobilization relaxosome protein MobC</fullName>
    </recommendedName>
</protein>
<evidence type="ECO:0008006" key="3">
    <source>
        <dbReference type="Google" id="ProtNLM"/>
    </source>
</evidence>